<feature type="domain" description="DprA winged helix" evidence="3">
    <location>
        <begin position="324"/>
        <end position="379"/>
    </location>
</feature>
<dbReference type="PANTHER" id="PTHR43022:SF1">
    <property type="entry name" value="PROTEIN SMF"/>
    <property type="match status" value="1"/>
</dbReference>
<evidence type="ECO:0000256" key="1">
    <source>
        <dbReference type="ARBA" id="ARBA00006525"/>
    </source>
</evidence>
<organism evidence="4 5">
    <name type="scientific">Saccharopolyspora erythraea</name>
    <name type="common">Streptomyces erythraeus</name>
    <dbReference type="NCBI Taxonomy" id="1836"/>
    <lineage>
        <taxon>Bacteria</taxon>
        <taxon>Bacillati</taxon>
        <taxon>Actinomycetota</taxon>
        <taxon>Actinomycetes</taxon>
        <taxon>Pseudonocardiales</taxon>
        <taxon>Pseudonocardiaceae</taxon>
        <taxon>Saccharopolyspora</taxon>
    </lineage>
</organism>
<dbReference type="InterPro" id="IPR057666">
    <property type="entry name" value="DrpA_SLOG"/>
</dbReference>
<protein>
    <submittedName>
        <fullName evidence="4">DNA-processing protein DprA</fullName>
    </submittedName>
</protein>
<proteinExistence type="inferred from homology"/>
<keyword evidence="5" id="KW-1185">Reference proteome</keyword>
<dbReference type="NCBIfam" id="TIGR00732">
    <property type="entry name" value="dprA"/>
    <property type="match status" value="1"/>
</dbReference>
<gene>
    <name evidence="4" type="primary">dprA</name>
    <name evidence="4" type="ORF">GCM10009533_02110</name>
</gene>
<sequence>MWSMEKAGPPGAEVGDEILLARAYLSAVAEPPAPALAGFIAAHGASRAAEVVRSGSAPPSVADEVDARREHVSGEAALEAAAMAGLRLVTPEHSGWPHKSFDSLADATAIGLPGMAAPIALWVRGQVAFAESLGTSVAIVGARAASGYGERVAAEFAHGLAIEGYTVVSGAAYGIDGAAHRGALAAGRPTIAFLACGADIDYPSGHSMLLRAIGEQGAVVSEYAPGTEPRKHRFLVRNRLIAACGQGTVVVEAGARSGASNTANTADALGRPVMAVPGPVTSKSSVGCHEMVRSGKALLVTNVDHVREVLSPLGVGPTTDLPVPAKATDSLDRVAKQLHDALSDSAATSADELARDSGLPLRKVRALLPALELAGLAVREERGWSRNPT</sequence>
<accession>A0ABP3LXK6</accession>
<dbReference type="InterPro" id="IPR041614">
    <property type="entry name" value="DprA_WH"/>
</dbReference>
<comment type="caution">
    <text evidence="4">The sequence shown here is derived from an EMBL/GenBank/DDBJ whole genome shotgun (WGS) entry which is preliminary data.</text>
</comment>
<dbReference type="Pfam" id="PF17782">
    <property type="entry name" value="WHD_DprA"/>
    <property type="match status" value="1"/>
</dbReference>
<evidence type="ECO:0000259" key="2">
    <source>
        <dbReference type="Pfam" id="PF02481"/>
    </source>
</evidence>
<dbReference type="RefSeq" id="WP_009943628.1">
    <property type="nucleotide sequence ID" value="NZ_BAAAGS010000001.1"/>
</dbReference>
<comment type="similarity">
    <text evidence="1">Belongs to the DprA/Smf family.</text>
</comment>
<dbReference type="EMBL" id="BAAAGS010000001">
    <property type="protein sequence ID" value="GAA0506941.1"/>
    <property type="molecule type" value="Genomic_DNA"/>
</dbReference>
<dbReference type="Gene3D" id="1.10.10.10">
    <property type="entry name" value="Winged helix-like DNA-binding domain superfamily/Winged helix DNA-binding domain"/>
    <property type="match status" value="1"/>
</dbReference>
<reference evidence="5" key="1">
    <citation type="journal article" date="2019" name="Int. J. Syst. Evol. Microbiol.">
        <title>The Global Catalogue of Microorganisms (GCM) 10K type strain sequencing project: providing services to taxonomists for standard genome sequencing and annotation.</title>
        <authorList>
            <consortium name="The Broad Institute Genomics Platform"/>
            <consortium name="The Broad Institute Genome Sequencing Center for Infectious Disease"/>
            <person name="Wu L."/>
            <person name="Ma J."/>
        </authorList>
    </citation>
    <scope>NUCLEOTIDE SEQUENCE [LARGE SCALE GENOMIC DNA]</scope>
    <source>
        <strain evidence="5">JCM 10303</strain>
    </source>
</reference>
<feature type="domain" description="Smf/DprA SLOG" evidence="2">
    <location>
        <begin position="115"/>
        <end position="309"/>
    </location>
</feature>
<dbReference type="InterPro" id="IPR036388">
    <property type="entry name" value="WH-like_DNA-bd_sf"/>
</dbReference>
<dbReference type="Gene3D" id="3.40.50.450">
    <property type="match status" value="1"/>
</dbReference>
<dbReference type="SUPFAM" id="SSF102405">
    <property type="entry name" value="MCP/YpsA-like"/>
    <property type="match status" value="1"/>
</dbReference>
<evidence type="ECO:0000313" key="5">
    <source>
        <dbReference type="Proteomes" id="UP001500729"/>
    </source>
</evidence>
<evidence type="ECO:0000313" key="4">
    <source>
        <dbReference type="EMBL" id="GAA0506941.1"/>
    </source>
</evidence>
<evidence type="ECO:0000259" key="3">
    <source>
        <dbReference type="Pfam" id="PF17782"/>
    </source>
</evidence>
<name>A0ABP3LXK6_SACER</name>
<dbReference type="PANTHER" id="PTHR43022">
    <property type="entry name" value="PROTEIN SMF"/>
    <property type="match status" value="1"/>
</dbReference>
<dbReference type="Proteomes" id="UP001500729">
    <property type="component" value="Unassembled WGS sequence"/>
</dbReference>
<dbReference type="Pfam" id="PF02481">
    <property type="entry name" value="DNA_processg_A"/>
    <property type="match status" value="1"/>
</dbReference>
<dbReference type="InterPro" id="IPR003488">
    <property type="entry name" value="DprA"/>
</dbReference>